<feature type="region of interest" description="Disordered" evidence="3">
    <location>
        <begin position="1"/>
        <end position="29"/>
    </location>
</feature>
<evidence type="ECO:0000256" key="3">
    <source>
        <dbReference type="SAM" id="MobiDB-lite"/>
    </source>
</evidence>
<reference evidence="5 6" key="1">
    <citation type="submission" date="2020-08" db="EMBL/GenBank/DDBJ databases">
        <title>Sequencing the genomes of 1000 actinobacteria strains.</title>
        <authorList>
            <person name="Klenk H.-P."/>
        </authorList>
    </citation>
    <scope>NUCLEOTIDE SEQUENCE [LARGE SCALE GENOMIC DNA]</scope>
    <source>
        <strain evidence="5 6">DSM 43768</strain>
    </source>
</reference>
<feature type="domain" description="STAS" evidence="4">
    <location>
        <begin position="53"/>
        <end position="163"/>
    </location>
</feature>
<dbReference type="EMBL" id="JACHMI010000001">
    <property type="protein sequence ID" value="MBB6553582.1"/>
    <property type="molecule type" value="Genomic_DNA"/>
</dbReference>
<feature type="compositionally biased region" description="Polar residues" evidence="3">
    <location>
        <begin position="9"/>
        <end position="19"/>
    </location>
</feature>
<evidence type="ECO:0000313" key="6">
    <source>
        <dbReference type="Proteomes" id="UP000565579"/>
    </source>
</evidence>
<dbReference type="NCBIfam" id="TIGR00377">
    <property type="entry name" value="ant_ant_sig"/>
    <property type="match status" value="1"/>
</dbReference>
<dbReference type="CDD" id="cd07043">
    <property type="entry name" value="STAS_anti-anti-sigma_factors"/>
    <property type="match status" value="1"/>
</dbReference>
<organism evidence="5 6">
    <name type="scientific">Nonomuraea rubra</name>
    <dbReference type="NCBI Taxonomy" id="46180"/>
    <lineage>
        <taxon>Bacteria</taxon>
        <taxon>Bacillati</taxon>
        <taxon>Actinomycetota</taxon>
        <taxon>Actinomycetes</taxon>
        <taxon>Streptosporangiales</taxon>
        <taxon>Streptosporangiaceae</taxon>
        <taxon>Nonomuraea</taxon>
    </lineage>
</organism>
<gene>
    <name evidence="5" type="ORF">HD593_008377</name>
</gene>
<dbReference type="GO" id="GO:0043856">
    <property type="term" value="F:anti-sigma factor antagonist activity"/>
    <property type="evidence" value="ECO:0007669"/>
    <property type="project" value="InterPro"/>
</dbReference>
<sequence>MIPLAYETNVRSDGQGSQNGRDDGEGAERGQVVTQAGDVRGQHDGGGMQKSGLTTSVAPDHGVLLVRVAGELGWLTVAEWRSWEETHLPSDAHLPGLIDLSALTFLDSSGISALIATCQQLRQQGGTMAYLRPNALVTRWLRITGLQAYLPVFDAMEVAVQALCPPRHP</sequence>
<evidence type="ECO:0000256" key="2">
    <source>
        <dbReference type="RuleBase" id="RU003749"/>
    </source>
</evidence>
<dbReference type="PANTHER" id="PTHR33495:SF2">
    <property type="entry name" value="ANTI-SIGMA FACTOR ANTAGONIST TM_1081-RELATED"/>
    <property type="match status" value="1"/>
</dbReference>
<keyword evidence="6" id="KW-1185">Reference proteome</keyword>
<dbReference type="Proteomes" id="UP000565579">
    <property type="component" value="Unassembled WGS sequence"/>
</dbReference>
<dbReference type="InterPro" id="IPR003658">
    <property type="entry name" value="Anti-sigma_ant"/>
</dbReference>
<dbReference type="SUPFAM" id="SSF52091">
    <property type="entry name" value="SpoIIaa-like"/>
    <property type="match status" value="1"/>
</dbReference>
<dbReference type="InterPro" id="IPR002645">
    <property type="entry name" value="STAS_dom"/>
</dbReference>
<dbReference type="InterPro" id="IPR036513">
    <property type="entry name" value="STAS_dom_sf"/>
</dbReference>
<evidence type="ECO:0000259" key="4">
    <source>
        <dbReference type="PROSITE" id="PS50801"/>
    </source>
</evidence>
<evidence type="ECO:0000313" key="5">
    <source>
        <dbReference type="EMBL" id="MBB6553582.1"/>
    </source>
</evidence>
<dbReference type="RefSeq" id="WP_185107859.1">
    <property type="nucleotide sequence ID" value="NZ_JACHMI010000001.1"/>
</dbReference>
<dbReference type="PROSITE" id="PS50801">
    <property type="entry name" value="STAS"/>
    <property type="match status" value="1"/>
</dbReference>
<proteinExistence type="inferred from homology"/>
<protein>
    <recommendedName>
        <fullName evidence="2">Anti-sigma factor antagonist</fullName>
    </recommendedName>
</protein>
<evidence type="ECO:0000256" key="1">
    <source>
        <dbReference type="ARBA" id="ARBA00009013"/>
    </source>
</evidence>
<dbReference type="Pfam" id="PF01740">
    <property type="entry name" value="STAS"/>
    <property type="match status" value="1"/>
</dbReference>
<comment type="similarity">
    <text evidence="1 2">Belongs to the anti-sigma-factor antagonist family.</text>
</comment>
<dbReference type="AlphaFoldDB" id="A0A7X0P1R3"/>
<comment type="caution">
    <text evidence="5">The sequence shown here is derived from an EMBL/GenBank/DDBJ whole genome shotgun (WGS) entry which is preliminary data.</text>
</comment>
<name>A0A7X0P1R3_9ACTN</name>
<accession>A0A7X0P1R3</accession>
<dbReference type="PANTHER" id="PTHR33495">
    <property type="entry name" value="ANTI-SIGMA FACTOR ANTAGONIST TM_1081-RELATED-RELATED"/>
    <property type="match status" value="1"/>
</dbReference>
<dbReference type="Gene3D" id="3.30.750.24">
    <property type="entry name" value="STAS domain"/>
    <property type="match status" value="1"/>
</dbReference>